<dbReference type="SMART" id="SM00506">
    <property type="entry name" value="A1pp"/>
    <property type="match status" value="1"/>
</dbReference>
<gene>
    <name evidence="2" type="ORF">ENK44_03055</name>
</gene>
<dbReference type="PANTHER" id="PTHR11106">
    <property type="entry name" value="GANGLIOSIDE INDUCED DIFFERENTIATION ASSOCIATED PROTEIN 2-RELATED"/>
    <property type="match status" value="1"/>
</dbReference>
<feature type="domain" description="Macro" evidence="1">
    <location>
        <begin position="1"/>
        <end position="176"/>
    </location>
</feature>
<dbReference type="InterPro" id="IPR002589">
    <property type="entry name" value="Macro_dom"/>
</dbReference>
<evidence type="ECO:0000259" key="1">
    <source>
        <dbReference type="PROSITE" id="PS51154"/>
    </source>
</evidence>
<dbReference type="PROSITE" id="PS51154">
    <property type="entry name" value="MACRO"/>
    <property type="match status" value="1"/>
</dbReference>
<proteinExistence type="predicted"/>
<dbReference type="SUPFAM" id="SSF52949">
    <property type="entry name" value="Macro domain-like"/>
    <property type="match status" value="1"/>
</dbReference>
<dbReference type="Pfam" id="PF01661">
    <property type="entry name" value="Macro"/>
    <property type="match status" value="1"/>
</dbReference>
<comment type="caution">
    <text evidence="2">The sequence shown here is derived from an EMBL/GenBank/DDBJ whole genome shotgun (WGS) entry which is preliminary data.</text>
</comment>
<dbReference type="EMBL" id="DRQG01000024">
    <property type="protein sequence ID" value="HGY54658.1"/>
    <property type="molecule type" value="Genomic_DNA"/>
</dbReference>
<protein>
    <submittedName>
        <fullName evidence="2">Macro domain-containing protein</fullName>
    </submittedName>
</protein>
<accession>A0A7V4TZ59</accession>
<reference evidence="2" key="1">
    <citation type="journal article" date="2020" name="mSystems">
        <title>Genome- and Community-Level Interaction Insights into Carbon Utilization and Element Cycling Functions of Hydrothermarchaeota in Hydrothermal Sediment.</title>
        <authorList>
            <person name="Zhou Z."/>
            <person name="Liu Y."/>
            <person name="Xu W."/>
            <person name="Pan J."/>
            <person name="Luo Z.H."/>
            <person name="Li M."/>
        </authorList>
    </citation>
    <scope>NUCLEOTIDE SEQUENCE [LARGE SCALE GENOMIC DNA]</scope>
    <source>
        <strain evidence="2">HyVt-577</strain>
    </source>
</reference>
<dbReference type="InterPro" id="IPR043472">
    <property type="entry name" value="Macro_dom-like"/>
</dbReference>
<dbReference type="Gene3D" id="3.40.220.10">
    <property type="entry name" value="Leucine Aminopeptidase, subunit E, domain 1"/>
    <property type="match status" value="1"/>
</dbReference>
<organism evidence="2">
    <name type="scientific">Caldithrix abyssi</name>
    <dbReference type="NCBI Taxonomy" id="187145"/>
    <lineage>
        <taxon>Bacteria</taxon>
        <taxon>Pseudomonadati</taxon>
        <taxon>Calditrichota</taxon>
        <taxon>Calditrichia</taxon>
        <taxon>Calditrichales</taxon>
        <taxon>Calditrichaceae</taxon>
        <taxon>Caldithrix</taxon>
    </lineage>
</organism>
<dbReference type="CDD" id="cd02908">
    <property type="entry name" value="Macro_OAADPr_deacetylase"/>
    <property type="match status" value="1"/>
</dbReference>
<evidence type="ECO:0000313" key="2">
    <source>
        <dbReference type="EMBL" id="HGY54658.1"/>
    </source>
</evidence>
<dbReference type="AlphaFoldDB" id="A0A7V4TZ59"/>
<sequence>MPQKTLKTGNGVIHILQGDITEMKVDAIVNAANAQLILGGGVAGAIRRKGGPTIQEECHKIGGTYVGGAVITGAGNLPARYVIHAVGPRMGEGNEDEKLTNATRNSLKLAEEHGLHSIAFPAISTGIFGYPIDRCAKVMLNTAKEFLEQAQSVKEVHFCLWDEKSYTVFEKTSENL</sequence>
<name>A0A7V4TZ59_CALAY</name>
<dbReference type="PANTHER" id="PTHR11106:SF111">
    <property type="entry name" value="MACRO DOMAIN-CONTAINING PROTEIN"/>
    <property type="match status" value="1"/>
</dbReference>
<dbReference type="Proteomes" id="UP000885779">
    <property type="component" value="Unassembled WGS sequence"/>
</dbReference>